<sequence length="369" mass="42145">MVMKRILFYTSIRTRVRDQESLMVEFVKKGHQVFFINQQQNDYLPTICKQAGVIYKRVSIPKLKSSIVRTFFYSIQLAKFVWLNKIDIVYSHLEPANFIAVLAQYLIRAKVIIVRHHHDLAALAGFSNDLSYKLTYRLANHVIVVAKATKEYMILKEGINRSKIVHINLGYDFNLFTPVDDSRVSQLRSQLQGAIGLITVGRLEPNKRPELSLEVLKRLTDRGIQASLKYLGAGEMKTDLEQLVNLYGLTNQVEFLGYRDDVLDQLKGSDWLLHPSISEASCVVIKEAGLVKLPVIACKGIGDFDDYLVHEENSMLVHPDTFLMEACEIIAQHTNQKIRNQLGAALNQSIIEKFHISSVLNQYDYFNVD</sequence>
<dbReference type="GO" id="GO:0016757">
    <property type="term" value="F:glycosyltransferase activity"/>
    <property type="evidence" value="ECO:0007669"/>
    <property type="project" value="InterPro"/>
</dbReference>
<dbReference type="EMBL" id="BHXQ01000004">
    <property type="protein sequence ID" value="GCC52048.1"/>
    <property type="molecule type" value="Genomic_DNA"/>
</dbReference>
<dbReference type="PANTHER" id="PTHR12526:SF630">
    <property type="entry name" value="GLYCOSYLTRANSFERASE"/>
    <property type="match status" value="1"/>
</dbReference>
<feature type="domain" description="Glycosyltransferase subfamily 4-like N-terminal" evidence="2">
    <location>
        <begin position="22"/>
        <end position="172"/>
    </location>
</feature>
<dbReference type="PANTHER" id="PTHR12526">
    <property type="entry name" value="GLYCOSYLTRANSFERASE"/>
    <property type="match status" value="1"/>
</dbReference>
<name>A0A401UAV7_9BACT</name>
<dbReference type="Gene3D" id="3.40.50.2000">
    <property type="entry name" value="Glycogen Phosphorylase B"/>
    <property type="match status" value="2"/>
</dbReference>
<reference evidence="3 4" key="1">
    <citation type="submission" date="2018-11" db="EMBL/GenBank/DDBJ databases">
        <title>Chryseotalea sanarue gen. nov., sp., nov., a member of the family Cytophagaceae, isolated from a brackish lake in Hamamatsu Japan.</title>
        <authorList>
            <person name="Maejima Y."/>
            <person name="Iino T."/>
            <person name="Muraguchi Y."/>
            <person name="Fukuda K."/>
            <person name="Ohkuma M."/>
            <person name="Moriuchi R."/>
            <person name="Dohra H."/>
            <person name="Kimbara K."/>
            <person name="Shintani M."/>
        </authorList>
    </citation>
    <scope>NUCLEOTIDE SEQUENCE [LARGE SCALE GENOMIC DNA]</scope>
    <source>
        <strain evidence="3 4">Ys</strain>
    </source>
</reference>
<feature type="domain" description="Glycosyl transferase family 1" evidence="1">
    <location>
        <begin position="197"/>
        <end position="321"/>
    </location>
</feature>
<protein>
    <submittedName>
        <fullName evidence="3">Glycosyltransferase family 1 protein</fullName>
    </submittedName>
</protein>
<keyword evidence="3" id="KW-0808">Transferase</keyword>
<dbReference type="CDD" id="cd03811">
    <property type="entry name" value="GT4_GT28_WabH-like"/>
    <property type="match status" value="1"/>
</dbReference>
<evidence type="ECO:0000259" key="1">
    <source>
        <dbReference type="Pfam" id="PF00534"/>
    </source>
</evidence>
<accession>A0A401UAV7</accession>
<dbReference type="Pfam" id="PF13439">
    <property type="entry name" value="Glyco_transf_4"/>
    <property type="match status" value="1"/>
</dbReference>
<dbReference type="SUPFAM" id="SSF53756">
    <property type="entry name" value="UDP-Glycosyltransferase/glycogen phosphorylase"/>
    <property type="match status" value="1"/>
</dbReference>
<evidence type="ECO:0000313" key="3">
    <source>
        <dbReference type="EMBL" id="GCC52048.1"/>
    </source>
</evidence>
<dbReference type="Proteomes" id="UP000288227">
    <property type="component" value="Unassembled WGS sequence"/>
</dbReference>
<comment type="caution">
    <text evidence="3">The sequence shown here is derived from an EMBL/GenBank/DDBJ whole genome shotgun (WGS) entry which is preliminary data.</text>
</comment>
<proteinExistence type="predicted"/>
<keyword evidence="4" id="KW-1185">Reference proteome</keyword>
<gene>
    <name evidence="3" type="ORF">SanaruYs_22800</name>
</gene>
<dbReference type="InterPro" id="IPR028098">
    <property type="entry name" value="Glyco_trans_4-like_N"/>
</dbReference>
<evidence type="ECO:0000313" key="4">
    <source>
        <dbReference type="Proteomes" id="UP000288227"/>
    </source>
</evidence>
<organism evidence="3 4">
    <name type="scientific">Chryseotalea sanaruensis</name>
    <dbReference type="NCBI Taxonomy" id="2482724"/>
    <lineage>
        <taxon>Bacteria</taxon>
        <taxon>Pseudomonadati</taxon>
        <taxon>Bacteroidota</taxon>
        <taxon>Cytophagia</taxon>
        <taxon>Cytophagales</taxon>
        <taxon>Chryseotaleaceae</taxon>
        <taxon>Chryseotalea</taxon>
    </lineage>
</organism>
<dbReference type="AlphaFoldDB" id="A0A401UAV7"/>
<dbReference type="Pfam" id="PF00534">
    <property type="entry name" value="Glycos_transf_1"/>
    <property type="match status" value="1"/>
</dbReference>
<dbReference type="InterPro" id="IPR001296">
    <property type="entry name" value="Glyco_trans_1"/>
</dbReference>
<evidence type="ECO:0000259" key="2">
    <source>
        <dbReference type="Pfam" id="PF13439"/>
    </source>
</evidence>